<evidence type="ECO:0000313" key="10">
    <source>
        <dbReference type="Proteomes" id="UP000009168"/>
    </source>
</evidence>
<keyword evidence="2" id="KW-0813">Transport</keyword>
<dbReference type="OMA" id="WISISLC"/>
<comment type="subcellular location">
    <subcellularLocation>
        <location evidence="1">Membrane</location>
        <topology evidence="1">Multi-pass membrane protein</topology>
    </subcellularLocation>
</comment>
<dbReference type="PROSITE" id="PS50850">
    <property type="entry name" value="MFS"/>
    <property type="match status" value="1"/>
</dbReference>
<evidence type="ECO:0000256" key="4">
    <source>
        <dbReference type="ARBA" id="ARBA00022989"/>
    </source>
</evidence>
<accession>I7M8N6</accession>
<feature type="transmembrane region" description="Helical" evidence="7">
    <location>
        <begin position="142"/>
        <end position="163"/>
    </location>
</feature>
<feature type="transmembrane region" description="Helical" evidence="7">
    <location>
        <begin position="445"/>
        <end position="478"/>
    </location>
</feature>
<dbReference type="GeneID" id="7829284"/>
<feature type="compositionally biased region" description="Polar residues" evidence="6">
    <location>
        <begin position="511"/>
        <end position="523"/>
    </location>
</feature>
<evidence type="ECO:0000256" key="5">
    <source>
        <dbReference type="ARBA" id="ARBA00023136"/>
    </source>
</evidence>
<feature type="transmembrane region" description="Helical" evidence="7">
    <location>
        <begin position="117"/>
        <end position="136"/>
    </location>
</feature>
<dbReference type="eggNOG" id="KOG0253">
    <property type="taxonomic scope" value="Eukaryota"/>
</dbReference>
<feature type="domain" description="Major facilitator superfamily (MFS) profile" evidence="8">
    <location>
        <begin position="38"/>
        <end position="485"/>
    </location>
</feature>
<evidence type="ECO:0000256" key="7">
    <source>
        <dbReference type="SAM" id="Phobius"/>
    </source>
</evidence>
<evidence type="ECO:0000256" key="6">
    <source>
        <dbReference type="SAM" id="MobiDB-lite"/>
    </source>
</evidence>
<dbReference type="GO" id="GO:0022857">
    <property type="term" value="F:transmembrane transporter activity"/>
    <property type="evidence" value="ECO:0007669"/>
    <property type="project" value="InterPro"/>
</dbReference>
<dbReference type="KEGG" id="tet:TTHERM_00131310"/>
<evidence type="ECO:0000256" key="1">
    <source>
        <dbReference type="ARBA" id="ARBA00004141"/>
    </source>
</evidence>
<gene>
    <name evidence="9" type="ORF">TTHERM_00131310</name>
</gene>
<dbReference type="FunCoup" id="I7M8N6">
    <property type="interactions" value="8"/>
</dbReference>
<feature type="transmembrane region" description="Helical" evidence="7">
    <location>
        <begin position="349"/>
        <end position="367"/>
    </location>
</feature>
<reference evidence="10" key="1">
    <citation type="journal article" date="2006" name="PLoS Biol.">
        <title>Macronuclear genome sequence of the ciliate Tetrahymena thermophila, a model eukaryote.</title>
        <authorList>
            <person name="Eisen J.A."/>
            <person name="Coyne R.S."/>
            <person name="Wu M."/>
            <person name="Wu D."/>
            <person name="Thiagarajan M."/>
            <person name="Wortman J.R."/>
            <person name="Badger J.H."/>
            <person name="Ren Q."/>
            <person name="Amedeo P."/>
            <person name="Jones K.M."/>
            <person name="Tallon L.J."/>
            <person name="Delcher A.L."/>
            <person name="Salzberg S.L."/>
            <person name="Silva J.C."/>
            <person name="Haas B.J."/>
            <person name="Majoros W.H."/>
            <person name="Farzad M."/>
            <person name="Carlton J.M."/>
            <person name="Smith R.K. Jr."/>
            <person name="Garg J."/>
            <person name="Pearlman R.E."/>
            <person name="Karrer K.M."/>
            <person name="Sun L."/>
            <person name="Manning G."/>
            <person name="Elde N.C."/>
            <person name="Turkewitz A.P."/>
            <person name="Asai D.J."/>
            <person name="Wilkes D.E."/>
            <person name="Wang Y."/>
            <person name="Cai H."/>
            <person name="Collins K."/>
            <person name="Stewart B.A."/>
            <person name="Lee S.R."/>
            <person name="Wilamowska K."/>
            <person name="Weinberg Z."/>
            <person name="Ruzzo W.L."/>
            <person name="Wloga D."/>
            <person name="Gaertig J."/>
            <person name="Frankel J."/>
            <person name="Tsao C.-C."/>
            <person name="Gorovsky M.A."/>
            <person name="Keeling P.J."/>
            <person name="Waller R.F."/>
            <person name="Patron N.J."/>
            <person name="Cherry J.M."/>
            <person name="Stover N.A."/>
            <person name="Krieger C.J."/>
            <person name="del Toro C."/>
            <person name="Ryder H.F."/>
            <person name="Williamson S.C."/>
            <person name="Barbeau R.A."/>
            <person name="Hamilton E.P."/>
            <person name="Orias E."/>
        </authorList>
    </citation>
    <scope>NUCLEOTIDE SEQUENCE [LARGE SCALE GENOMIC DNA]</scope>
    <source>
        <strain evidence="10">SB210</strain>
    </source>
</reference>
<dbReference type="RefSeq" id="XP_001019608.1">
    <property type="nucleotide sequence ID" value="XM_001019608.3"/>
</dbReference>
<dbReference type="EMBL" id="GG662639">
    <property type="protein sequence ID" value="EAR99363.1"/>
    <property type="molecule type" value="Genomic_DNA"/>
</dbReference>
<proteinExistence type="predicted"/>
<feature type="region of interest" description="Disordered" evidence="6">
    <location>
        <begin position="504"/>
        <end position="537"/>
    </location>
</feature>
<dbReference type="HOGENOM" id="CLU_001265_46_0_1"/>
<dbReference type="Pfam" id="PF00083">
    <property type="entry name" value="Sugar_tr"/>
    <property type="match status" value="1"/>
</dbReference>
<feature type="transmembrane region" description="Helical" evidence="7">
    <location>
        <begin position="379"/>
        <end position="396"/>
    </location>
</feature>
<keyword evidence="3 7" id="KW-0812">Transmembrane</keyword>
<organism evidence="9 10">
    <name type="scientific">Tetrahymena thermophila (strain SB210)</name>
    <dbReference type="NCBI Taxonomy" id="312017"/>
    <lineage>
        <taxon>Eukaryota</taxon>
        <taxon>Sar</taxon>
        <taxon>Alveolata</taxon>
        <taxon>Ciliophora</taxon>
        <taxon>Intramacronucleata</taxon>
        <taxon>Oligohymenophorea</taxon>
        <taxon>Hymenostomatida</taxon>
        <taxon>Tetrahymenina</taxon>
        <taxon>Tetrahymenidae</taxon>
        <taxon>Tetrahymena</taxon>
    </lineage>
</organism>
<dbReference type="InterPro" id="IPR005828">
    <property type="entry name" value="MFS_sugar_transport-like"/>
</dbReference>
<name>I7M8N6_TETTS</name>
<dbReference type="SUPFAM" id="SSF103473">
    <property type="entry name" value="MFS general substrate transporter"/>
    <property type="match status" value="1"/>
</dbReference>
<dbReference type="PROSITE" id="PS00216">
    <property type="entry name" value="SUGAR_TRANSPORT_1"/>
    <property type="match status" value="1"/>
</dbReference>
<dbReference type="InterPro" id="IPR020846">
    <property type="entry name" value="MFS_dom"/>
</dbReference>
<evidence type="ECO:0000259" key="8">
    <source>
        <dbReference type="PROSITE" id="PS50850"/>
    </source>
</evidence>
<evidence type="ECO:0000313" key="9">
    <source>
        <dbReference type="EMBL" id="EAR99363.1"/>
    </source>
</evidence>
<dbReference type="InterPro" id="IPR005829">
    <property type="entry name" value="Sugar_transporter_CS"/>
</dbReference>
<dbReference type="InParanoid" id="I7M8N6"/>
<dbReference type="STRING" id="312017.I7M8N6"/>
<dbReference type="CDD" id="cd17316">
    <property type="entry name" value="MFS_SV2_like"/>
    <property type="match status" value="1"/>
</dbReference>
<feature type="transmembrane region" description="Helical" evidence="7">
    <location>
        <begin position="204"/>
        <end position="225"/>
    </location>
</feature>
<evidence type="ECO:0000256" key="3">
    <source>
        <dbReference type="ARBA" id="ARBA00022692"/>
    </source>
</evidence>
<protein>
    <submittedName>
        <fullName evidence="9">MFS transporter</fullName>
    </submittedName>
</protein>
<dbReference type="OrthoDB" id="6612291at2759"/>
<keyword evidence="5 7" id="KW-0472">Membrane</keyword>
<feature type="transmembrane region" description="Helical" evidence="7">
    <location>
        <begin position="175"/>
        <end position="198"/>
    </location>
</feature>
<evidence type="ECO:0000256" key="2">
    <source>
        <dbReference type="ARBA" id="ARBA00022448"/>
    </source>
</evidence>
<dbReference type="PANTHER" id="PTHR23511">
    <property type="entry name" value="SYNAPTIC VESICLE GLYCOPROTEIN 2"/>
    <property type="match status" value="1"/>
</dbReference>
<dbReference type="GO" id="GO:0016020">
    <property type="term" value="C:membrane"/>
    <property type="evidence" value="ECO:0007669"/>
    <property type="project" value="UniProtKB-SubCell"/>
</dbReference>
<dbReference type="AlphaFoldDB" id="I7M8N6"/>
<dbReference type="Gene3D" id="1.20.1250.20">
    <property type="entry name" value="MFS general substrate transporter like domains"/>
    <property type="match status" value="1"/>
</dbReference>
<dbReference type="Proteomes" id="UP000009168">
    <property type="component" value="Unassembled WGS sequence"/>
</dbReference>
<dbReference type="InterPro" id="IPR036259">
    <property type="entry name" value="MFS_trans_sf"/>
</dbReference>
<keyword evidence="4 7" id="KW-1133">Transmembrane helix</keyword>
<keyword evidence="10" id="KW-1185">Reference proteome</keyword>
<feature type="transmembrane region" description="Helical" evidence="7">
    <location>
        <begin position="310"/>
        <end position="329"/>
    </location>
</feature>
<dbReference type="PANTHER" id="PTHR23511:SF5">
    <property type="entry name" value="MAJOR FACILITATOR-TYPE TRANSPORTER HXNZ-RELATED"/>
    <property type="match status" value="1"/>
</dbReference>
<sequence length="537" mass="60901">MSSPNKSNSRGSKSTQKLEVIDNIIERKIGFGLYQKRALGYLCLIDFNDGLELILMSLTLPIIKNQWNIEHASEVGDGEQYIDSSRYKWLGSIFFLGNLLGALLTGPLSDKFGRRKVVLINSISYGVVAFLFLFVQSLGELYFLRFIYGFVYGITLPISTTFYSEITPQKMRGKGVVTINSAIPVGLATGVIMAAIVLNDTSSGNWRLLISLSCIPAFILFYGAYKHLLESPRFLVVDKRIQEAADIMNQMITINKGDGGEVVTDDEMEQLEKWRARKYDHFQGMTQIEQVKNQISLIYLKIFQLFKDKYTWISISLCVQWFGIHFMSIGQTFILPFVQAQQKKGFGDMLLVFFGEIPGVIMTFLIIDRQYFGRKNSLILFFGGCFVLNLLAYYQVSFSFVLSLSRFCYRQCHAVLYVITNEIYETPLRTTGIGVNSAFARFSTVIMPFVLVAIFDASTYGPFLCLAIIGAVCSLMAYKLPFDTTNIKLDHVDEELEQRTHPLDVVKEENMSSSQKSNNSHQPNKQKDIEIPLIQQK</sequence>